<dbReference type="AlphaFoldDB" id="A0A8K0ELF8"/>
<gene>
    <name evidence="2" type="primary">Hypp954</name>
    <name evidence="2" type="ORF">BLAG_LOCUS12630</name>
</gene>
<sequence length="115" mass="12524">MVTGVNSVPVSPGVTAEDRGRELRPWTKDDVIRLVFRRKEGLALPATVRRGTEGHLEDILRHSGEYYGISRDRSSTLEGYDGKESDDKDAPSSDEAAGLTGAAQRCPERHTSAGK</sequence>
<keyword evidence="3" id="KW-1185">Reference proteome</keyword>
<dbReference type="EMBL" id="OV696687">
    <property type="protein sequence ID" value="CAH1252594.1"/>
    <property type="molecule type" value="Genomic_DNA"/>
</dbReference>
<evidence type="ECO:0000313" key="2">
    <source>
        <dbReference type="EMBL" id="CAH1252594.1"/>
    </source>
</evidence>
<organism evidence="2 3">
    <name type="scientific">Branchiostoma lanceolatum</name>
    <name type="common">Common lancelet</name>
    <name type="synonym">Amphioxus lanceolatum</name>
    <dbReference type="NCBI Taxonomy" id="7740"/>
    <lineage>
        <taxon>Eukaryota</taxon>
        <taxon>Metazoa</taxon>
        <taxon>Chordata</taxon>
        <taxon>Cephalochordata</taxon>
        <taxon>Leptocardii</taxon>
        <taxon>Amphioxiformes</taxon>
        <taxon>Branchiostomatidae</taxon>
        <taxon>Branchiostoma</taxon>
    </lineage>
</organism>
<protein>
    <submittedName>
        <fullName evidence="2">Hypp954 protein</fullName>
    </submittedName>
</protein>
<proteinExistence type="predicted"/>
<feature type="compositionally biased region" description="Basic and acidic residues" evidence="1">
    <location>
        <begin position="106"/>
        <end position="115"/>
    </location>
</feature>
<reference evidence="2" key="1">
    <citation type="submission" date="2022-01" db="EMBL/GenBank/DDBJ databases">
        <authorList>
            <person name="Braso-Vives M."/>
        </authorList>
    </citation>
    <scope>NUCLEOTIDE SEQUENCE</scope>
</reference>
<feature type="region of interest" description="Disordered" evidence="1">
    <location>
        <begin position="71"/>
        <end position="115"/>
    </location>
</feature>
<feature type="compositionally biased region" description="Basic and acidic residues" evidence="1">
    <location>
        <begin position="71"/>
        <end position="91"/>
    </location>
</feature>
<feature type="region of interest" description="Disordered" evidence="1">
    <location>
        <begin position="1"/>
        <end position="21"/>
    </location>
</feature>
<dbReference type="Proteomes" id="UP000838412">
    <property type="component" value="Chromosome 2"/>
</dbReference>
<evidence type="ECO:0000313" key="3">
    <source>
        <dbReference type="Proteomes" id="UP000838412"/>
    </source>
</evidence>
<accession>A0A8K0ELF8</accession>
<evidence type="ECO:0000256" key="1">
    <source>
        <dbReference type="SAM" id="MobiDB-lite"/>
    </source>
</evidence>
<name>A0A8K0ELF8_BRALA</name>